<evidence type="ECO:0000313" key="4">
    <source>
        <dbReference type="Proteomes" id="UP000800235"/>
    </source>
</evidence>
<evidence type="ECO:0000313" key="3">
    <source>
        <dbReference type="EMBL" id="KAF2435421.1"/>
    </source>
</evidence>
<gene>
    <name evidence="3" type="ORF">EJ08DRAFT_580281</name>
</gene>
<accession>A0A9P4P0Z4</accession>
<name>A0A9P4P0Z4_9PEZI</name>
<feature type="transmembrane region" description="Helical" evidence="1">
    <location>
        <begin position="7"/>
        <end position="27"/>
    </location>
</feature>
<keyword evidence="1" id="KW-0812">Transmembrane</keyword>
<sequence>MNGRRTIILTVGTCVPLLVIFATASLFHPHYFVKSFLSTKPVQAILEPTHTHDTGLLHPWEPLPTSLITPLEDGDLVPGWAFDSRRDERNFGLRGAQCESAFPDYYKEIGRAVEFQQTRGNVTEEEVDISWRKEGEIIRLMIYDHQLYVVDAKWADHGFDVPRALALLSSINRAIDSYPDPLPNIEFSVGLGDWPGTDSKSRPLWVLTRRFDEEDKWVMPDFGYWSWPLDVIGAYSQVRSDITENEPDWSDKINKAVWRGATGTNDLRKLLVEVSEGKKWSDVKEISWENSTHMAIGMDALSISMSEHCNYKYVIHTEGHTYSGRGKYLLNCASVNIVHKPDWIEPHTHLMKSNGPDQNIVEVSRDFGDLNSKMTQLISDEGEAQRIANNSIHLFRDRYLTPAAQACYWRKLFHGWASVSFEPELYRPVKDEKTGRTRRRTRGIPFETFTSDLMFRPQPARKAGV</sequence>
<dbReference type="PANTHER" id="PTHR12203">
    <property type="entry name" value="KDEL LYS-ASP-GLU-LEU CONTAINING - RELATED"/>
    <property type="match status" value="1"/>
</dbReference>
<dbReference type="EMBL" id="MU007013">
    <property type="protein sequence ID" value="KAF2435421.1"/>
    <property type="molecule type" value="Genomic_DNA"/>
</dbReference>
<evidence type="ECO:0000259" key="2">
    <source>
        <dbReference type="SMART" id="SM00672"/>
    </source>
</evidence>
<protein>
    <recommendedName>
        <fullName evidence="2">Glycosyl transferase CAP10 domain-containing protein</fullName>
    </recommendedName>
</protein>
<dbReference type="InterPro" id="IPR051091">
    <property type="entry name" value="O-Glucosyltr/Glycosyltrsf_90"/>
</dbReference>
<dbReference type="AlphaFoldDB" id="A0A9P4P0Z4"/>
<proteinExistence type="predicted"/>
<dbReference type="SMART" id="SM00672">
    <property type="entry name" value="CAP10"/>
    <property type="match status" value="1"/>
</dbReference>
<dbReference type="InterPro" id="IPR006598">
    <property type="entry name" value="CAP10"/>
</dbReference>
<feature type="domain" description="Glycosyl transferase CAP10" evidence="2">
    <location>
        <begin position="181"/>
        <end position="421"/>
    </location>
</feature>
<keyword evidence="1" id="KW-1133">Transmembrane helix</keyword>
<dbReference type="OrthoDB" id="202415at2759"/>
<dbReference type="Pfam" id="PF05686">
    <property type="entry name" value="Glyco_transf_90"/>
    <property type="match status" value="1"/>
</dbReference>
<evidence type="ECO:0000256" key="1">
    <source>
        <dbReference type="SAM" id="Phobius"/>
    </source>
</evidence>
<keyword evidence="1" id="KW-0472">Membrane</keyword>
<dbReference type="Proteomes" id="UP000800235">
    <property type="component" value="Unassembled WGS sequence"/>
</dbReference>
<reference evidence="3" key="1">
    <citation type="journal article" date="2020" name="Stud. Mycol.">
        <title>101 Dothideomycetes genomes: a test case for predicting lifestyles and emergence of pathogens.</title>
        <authorList>
            <person name="Haridas S."/>
            <person name="Albert R."/>
            <person name="Binder M."/>
            <person name="Bloem J."/>
            <person name="Labutti K."/>
            <person name="Salamov A."/>
            <person name="Andreopoulos B."/>
            <person name="Baker S."/>
            <person name="Barry K."/>
            <person name="Bills G."/>
            <person name="Bluhm B."/>
            <person name="Cannon C."/>
            <person name="Castanera R."/>
            <person name="Culley D."/>
            <person name="Daum C."/>
            <person name="Ezra D."/>
            <person name="Gonzalez J."/>
            <person name="Henrissat B."/>
            <person name="Kuo A."/>
            <person name="Liang C."/>
            <person name="Lipzen A."/>
            <person name="Lutzoni F."/>
            <person name="Magnuson J."/>
            <person name="Mondo S."/>
            <person name="Nolan M."/>
            <person name="Ohm R."/>
            <person name="Pangilinan J."/>
            <person name="Park H.-J."/>
            <person name="Ramirez L."/>
            <person name="Alfaro M."/>
            <person name="Sun H."/>
            <person name="Tritt A."/>
            <person name="Yoshinaga Y."/>
            <person name="Zwiers L.-H."/>
            <person name="Turgeon B."/>
            <person name="Goodwin S."/>
            <person name="Spatafora J."/>
            <person name="Crous P."/>
            <person name="Grigoriev I."/>
        </authorList>
    </citation>
    <scope>NUCLEOTIDE SEQUENCE</scope>
    <source>
        <strain evidence="3">CBS 130266</strain>
    </source>
</reference>
<comment type="caution">
    <text evidence="3">The sequence shown here is derived from an EMBL/GenBank/DDBJ whole genome shotgun (WGS) entry which is preliminary data.</text>
</comment>
<organism evidence="3 4">
    <name type="scientific">Tothia fuscella</name>
    <dbReference type="NCBI Taxonomy" id="1048955"/>
    <lineage>
        <taxon>Eukaryota</taxon>
        <taxon>Fungi</taxon>
        <taxon>Dikarya</taxon>
        <taxon>Ascomycota</taxon>
        <taxon>Pezizomycotina</taxon>
        <taxon>Dothideomycetes</taxon>
        <taxon>Pleosporomycetidae</taxon>
        <taxon>Venturiales</taxon>
        <taxon>Cylindrosympodiaceae</taxon>
        <taxon>Tothia</taxon>
    </lineage>
</organism>
<keyword evidence="4" id="KW-1185">Reference proteome</keyword>
<dbReference type="PANTHER" id="PTHR12203:SF107">
    <property type="entry name" value="GLYCOSYL TRANSFERASE CAP10 DOMAIN-CONTAINING PROTEIN"/>
    <property type="match status" value="1"/>
</dbReference>